<keyword evidence="3" id="KW-1185">Reference proteome</keyword>
<feature type="region of interest" description="Disordered" evidence="1">
    <location>
        <begin position="1"/>
        <end position="35"/>
    </location>
</feature>
<organism evidence="2 3">
    <name type="scientific">Bailinhaonella thermotolerans</name>
    <dbReference type="NCBI Taxonomy" id="1070861"/>
    <lineage>
        <taxon>Bacteria</taxon>
        <taxon>Bacillati</taxon>
        <taxon>Actinomycetota</taxon>
        <taxon>Actinomycetes</taxon>
        <taxon>Streptosporangiales</taxon>
        <taxon>Streptosporangiaceae</taxon>
        <taxon>Bailinhaonella</taxon>
    </lineage>
</organism>
<dbReference type="RefSeq" id="WP_119930508.1">
    <property type="nucleotide sequence ID" value="NZ_QZEY01000019.1"/>
</dbReference>
<protein>
    <submittedName>
        <fullName evidence="2">Uncharacterized protein</fullName>
    </submittedName>
</protein>
<dbReference type="Gene3D" id="3.40.390.10">
    <property type="entry name" value="Collagenase (Catalytic Domain)"/>
    <property type="match status" value="1"/>
</dbReference>
<dbReference type="SUPFAM" id="SSF55486">
    <property type="entry name" value="Metalloproteases ('zincins'), catalytic domain"/>
    <property type="match status" value="1"/>
</dbReference>
<dbReference type="EMBL" id="QZEY01000019">
    <property type="protein sequence ID" value="RJL23196.1"/>
    <property type="molecule type" value="Genomic_DNA"/>
</dbReference>
<accession>A0A3A4A356</accession>
<dbReference type="OrthoDB" id="3509466at2"/>
<reference evidence="2 3" key="1">
    <citation type="submission" date="2018-09" db="EMBL/GenBank/DDBJ databases">
        <title>YIM 75507 draft genome.</title>
        <authorList>
            <person name="Tang S."/>
            <person name="Feng Y."/>
        </authorList>
    </citation>
    <scope>NUCLEOTIDE SEQUENCE [LARGE SCALE GENOMIC DNA]</scope>
    <source>
        <strain evidence="2 3">YIM 75507</strain>
    </source>
</reference>
<proteinExistence type="predicted"/>
<evidence type="ECO:0000313" key="3">
    <source>
        <dbReference type="Proteomes" id="UP000265768"/>
    </source>
</evidence>
<sequence length="234" mass="25778">MPDIPPPSGPDRRDFLGAPLPYSPPHPITAHPLPRDGRRHVGQLEPLLVRQWPPGTRPSQPLVDAVDRLAELPAHLTHLLAGHLRAIYVGPGGVPELDGRQYLRGVPLDPARPEITWDLVAGCYGDGVIVVGDMPSHSCDVMLHEIGHALDHADGGGGMRSESDPDWRALHRMLRPALPPRYHHPRELFAEAFAACAAGEAEELMRLCDRDARRAEMLWVWFYSQYGVGTAVGR</sequence>
<gene>
    <name evidence="2" type="ORF">D5H75_32985</name>
</gene>
<name>A0A3A4A356_9ACTN</name>
<comment type="caution">
    <text evidence="2">The sequence shown here is derived from an EMBL/GenBank/DDBJ whole genome shotgun (WGS) entry which is preliminary data.</text>
</comment>
<dbReference type="GO" id="GO:0008237">
    <property type="term" value="F:metallopeptidase activity"/>
    <property type="evidence" value="ECO:0007669"/>
    <property type="project" value="InterPro"/>
</dbReference>
<evidence type="ECO:0000313" key="2">
    <source>
        <dbReference type="EMBL" id="RJL23196.1"/>
    </source>
</evidence>
<dbReference type="AlphaFoldDB" id="A0A3A4A356"/>
<dbReference type="InterPro" id="IPR024079">
    <property type="entry name" value="MetalloPept_cat_dom_sf"/>
</dbReference>
<dbReference type="Proteomes" id="UP000265768">
    <property type="component" value="Unassembled WGS sequence"/>
</dbReference>
<evidence type="ECO:0000256" key="1">
    <source>
        <dbReference type="SAM" id="MobiDB-lite"/>
    </source>
</evidence>